<dbReference type="EMBL" id="JACGWO010000004">
    <property type="protein sequence ID" value="KAK4429052.1"/>
    <property type="molecule type" value="Genomic_DNA"/>
</dbReference>
<protein>
    <recommendedName>
        <fullName evidence="2">FMN-dependent dehydrogenase domain-containing protein</fullName>
    </recommendedName>
</protein>
<name>A0AAE1YFE2_9LAMI</name>
<gene>
    <name evidence="3" type="ORF">Salat_1205200</name>
</gene>
<dbReference type="Pfam" id="PF01070">
    <property type="entry name" value="FMN_dh"/>
    <property type="match status" value="1"/>
</dbReference>
<reference evidence="3" key="2">
    <citation type="journal article" date="2024" name="Plant">
        <title>Genomic evolution and insights into agronomic trait innovations of Sesamum species.</title>
        <authorList>
            <person name="Miao H."/>
            <person name="Wang L."/>
            <person name="Qu L."/>
            <person name="Liu H."/>
            <person name="Sun Y."/>
            <person name="Le M."/>
            <person name="Wang Q."/>
            <person name="Wei S."/>
            <person name="Zheng Y."/>
            <person name="Lin W."/>
            <person name="Duan Y."/>
            <person name="Cao H."/>
            <person name="Xiong S."/>
            <person name="Wang X."/>
            <person name="Wei L."/>
            <person name="Li C."/>
            <person name="Ma Q."/>
            <person name="Ju M."/>
            <person name="Zhao R."/>
            <person name="Li G."/>
            <person name="Mu C."/>
            <person name="Tian Q."/>
            <person name="Mei H."/>
            <person name="Zhang T."/>
            <person name="Gao T."/>
            <person name="Zhang H."/>
        </authorList>
    </citation>
    <scope>NUCLEOTIDE SEQUENCE</scope>
    <source>
        <strain evidence="3">3651</strain>
    </source>
</reference>
<sequence>MNDDNGKGRAKNGKKFRKKYNAKEVVTKLLSQGWCKTDLRQTENEHETGSMQVTSIEVGALRVQSRAWGNSCTKGLLIVKGLIDGEEIEAVADMGATHSLISNLSSKSWDWT</sequence>
<comment type="caution">
    <text evidence="3">The sequence shown here is derived from an EMBL/GenBank/DDBJ whole genome shotgun (WGS) entry which is preliminary data.</text>
</comment>
<evidence type="ECO:0000259" key="2">
    <source>
        <dbReference type="Pfam" id="PF01070"/>
    </source>
</evidence>
<accession>A0AAE1YFE2</accession>
<dbReference type="Proteomes" id="UP001293254">
    <property type="component" value="Unassembled WGS sequence"/>
</dbReference>
<feature type="domain" description="FMN-dependent dehydrogenase" evidence="2">
    <location>
        <begin position="10"/>
        <end position="107"/>
    </location>
</feature>
<keyword evidence="4" id="KW-1185">Reference proteome</keyword>
<evidence type="ECO:0000313" key="4">
    <source>
        <dbReference type="Proteomes" id="UP001293254"/>
    </source>
</evidence>
<dbReference type="GO" id="GO:0016491">
    <property type="term" value="F:oxidoreductase activity"/>
    <property type="evidence" value="ECO:0007669"/>
    <property type="project" value="InterPro"/>
</dbReference>
<dbReference type="AlphaFoldDB" id="A0AAE1YFE2"/>
<evidence type="ECO:0000313" key="3">
    <source>
        <dbReference type="EMBL" id="KAK4429052.1"/>
    </source>
</evidence>
<proteinExistence type="predicted"/>
<organism evidence="3 4">
    <name type="scientific">Sesamum alatum</name>
    <dbReference type="NCBI Taxonomy" id="300844"/>
    <lineage>
        <taxon>Eukaryota</taxon>
        <taxon>Viridiplantae</taxon>
        <taxon>Streptophyta</taxon>
        <taxon>Embryophyta</taxon>
        <taxon>Tracheophyta</taxon>
        <taxon>Spermatophyta</taxon>
        <taxon>Magnoliopsida</taxon>
        <taxon>eudicotyledons</taxon>
        <taxon>Gunneridae</taxon>
        <taxon>Pentapetalae</taxon>
        <taxon>asterids</taxon>
        <taxon>lamiids</taxon>
        <taxon>Lamiales</taxon>
        <taxon>Pedaliaceae</taxon>
        <taxon>Sesamum</taxon>
    </lineage>
</organism>
<evidence type="ECO:0000256" key="1">
    <source>
        <dbReference type="ARBA" id="ARBA00001917"/>
    </source>
</evidence>
<comment type="cofactor">
    <cofactor evidence="1">
        <name>FMN</name>
        <dbReference type="ChEBI" id="CHEBI:58210"/>
    </cofactor>
</comment>
<reference evidence="3" key="1">
    <citation type="submission" date="2020-06" db="EMBL/GenBank/DDBJ databases">
        <authorList>
            <person name="Li T."/>
            <person name="Hu X."/>
            <person name="Zhang T."/>
            <person name="Song X."/>
            <person name="Zhang H."/>
            <person name="Dai N."/>
            <person name="Sheng W."/>
            <person name="Hou X."/>
            <person name="Wei L."/>
        </authorList>
    </citation>
    <scope>NUCLEOTIDE SEQUENCE</scope>
    <source>
        <strain evidence="3">3651</strain>
        <tissue evidence="3">Leaf</tissue>
    </source>
</reference>
<dbReference type="InterPro" id="IPR000262">
    <property type="entry name" value="FMN-dep_DH"/>
</dbReference>